<feature type="compositionally biased region" description="Polar residues" evidence="5">
    <location>
        <begin position="184"/>
        <end position="197"/>
    </location>
</feature>
<evidence type="ECO:0000313" key="7">
    <source>
        <dbReference type="Proteomes" id="UP000559027"/>
    </source>
</evidence>
<feature type="compositionally biased region" description="Pro residues" evidence="5">
    <location>
        <begin position="143"/>
        <end position="153"/>
    </location>
</feature>
<reference evidence="6 7" key="1">
    <citation type="journal article" date="2020" name="ISME J.">
        <title>Uncovering the hidden diversity of litter-decomposition mechanisms in mushroom-forming fungi.</title>
        <authorList>
            <person name="Floudas D."/>
            <person name="Bentzer J."/>
            <person name="Ahren D."/>
            <person name="Johansson T."/>
            <person name="Persson P."/>
            <person name="Tunlid A."/>
        </authorList>
    </citation>
    <scope>NUCLEOTIDE SEQUENCE [LARGE SCALE GENOMIC DNA]</scope>
    <source>
        <strain evidence="6 7">CBS 146.42</strain>
    </source>
</reference>
<dbReference type="EMBL" id="JAACJO010000012">
    <property type="protein sequence ID" value="KAF5351914.1"/>
    <property type="molecule type" value="Genomic_DNA"/>
</dbReference>
<feature type="compositionally biased region" description="Acidic residues" evidence="5">
    <location>
        <begin position="263"/>
        <end position="283"/>
    </location>
</feature>
<comment type="similarity">
    <text evidence="2">Belongs to the TFIIA subunit 1 family.</text>
</comment>
<dbReference type="PANTHER" id="PTHR12694:SF8">
    <property type="entry name" value="TRANSCRIPTION INITIATION FACTOR IIA SUBUNIT 1"/>
    <property type="match status" value="1"/>
</dbReference>
<evidence type="ECO:0000313" key="6">
    <source>
        <dbReference type="EMBL" id="KAF5351914.1"/>
    </source>
</evidence>
<gene>
    <name evidence="6" type="ORF">D9756_007643</name>
</gene>
<dbReference type="InterPro" id="IPR004855">
    <property type="entry name" value="TFIIA_asu/bsu"/>
</dbReference>
<proteinExistence type="inferred from homology"/>
<comment type="subcellular location">
    <subcellularLocation>
        <location evidence="1">Nucleus</location>
    </subcellularLocation>
</comment>
<evidence type="ECO:0000256" key="2">
    <source>
        <dbReference type="ARBA" id="ARBA00010059"/>
    </source>
</evidence>
<evidence type="ECO:0000256" key="5">
    <source>
        <dbReference type="SAM" id="MobiDB-lite"/>
    </source>
</evidence>
<dbReference type="Gene3D" id="1.10.287.100">
    <property type="match status" value="1"/>
</dbReference>
<accession>A0A8H5FWV8</accession>
<dbReference type="GO" id="GO:0006367">
    <property type="term" value="P:transcription initiation at RNA polymerase II promoter"/>
    <property type="evidence" value="ECO:0007669"/>
    <property type="project" value="InterPro"/>
</dbReference>
<dbReference type="SUPFAM" id="SSF47396">
    <property type="entry name" value="Transcription factor IIA (TFIIA), alpha-helical domain"/>
    <property type="match status" value="1"/>
</dbReference>
<dbReference type="OrthoDB" id="6275927at2759"/>
<dbReference type="SMART" id="SM01371">
    <property type="entry name" value="TFIIA"/>
    <property type="match status" value="1"/>
</dbReference>
<feature type="compositionally biased region" description="Polar residues" evidence="5">
    <location>
        <begin position="244"/>
        <end position="257"/>
    </location>
</feature>
<keyword evidence="3" id="KW-0804">Transcription</keyword>
<feature type="region of interest" description="Disordered" evidence="5">
    <location>
        <begin position="136"/>
        <end position="283"/>
    </location>
</feature>
<dbReference type="AlphaFoldDB" id="A0A8H5FWV8"/>
<dbReference type="Gene3D" id="2.30.18.10">
    <property type="entry name" value="Transcription factor IIA (TFIIA), beta-barrel domain"/>
    <property type="match status" value="1"/>
</dbReference>
<comment type="caution">
    <text evidence="6">The sequence shown here is derived from an EMBL/GenBank/DDBJ whole genome shotgun (WGS) entry which is preliminary data.</text>
</comment>
<dbReference type="GO" id="GO:0005672">
    <property type="term" value="C:transcription factor TFIIA complex"/>
    <property type="evidence" value="ECO:0007669"/>
    <property type="project" value="InterPro"/>
</dbReference>
<dbReference type="CDD" id="cd07976">
    <property type="entry name" value="TFIIA_alpha_beta_like"/>
    <property type="match status" value="1"/>
</dbReference>
<protein>
    <submittedName>
        <fullName evidence="6">Uncharacterized protein</fullName>
    </submittedName>
</protein>
<dbReference type="SUPFAM" id="SSF50784">
    <property type="entry name" value="Transcription factor IIA (TFIIA), beta-barrel domain"/>
    <property type="match status" value="1"/>
</dbReference>
<sequence length="331" mass="35574">MLEHPVLTAIFLGVIEPGIYRTVIDDVIGSIKSEFDEYGVSEEVLAELQSKWETKVIASHVAEFETPPQPQQPVAPAHQPTHHPYPTHPMHMMQAHYPANPYASIATTASQPPVKSEPVDNRYMLTSNVYIPALPGPNLNRTLPPPQPAPPHPGGQTGVISFGRPAQAQSQASSARPYAPPMPAQSQANHAPSTSAPNGHPPAQSAPAGQRIPQVDGPSESSGEEDSPEPTGYAPRPSHPSLPQPGSVQPPQSTSTAPKDDEAINSDLDDSDTENEAEAEEGGAGDTDIVFCTYDKVARVKNKWKCILKDGMIHINGKDYLFAKCTGEFEW</sequence>
<keyword evidence="4" id="KW-0539">Nucleus</keyword>
<organism evidence="6 7">
    <name type="scientific">Leucocoprinus leucothites</name>
    <dbReference type="NCBI Taxonomy" id="201217"/>
    <lineage>
        <taxon>Eukaryota</taxon>
        <taxon>Fungi</taxon>
        <taxon>Dikarya</taxon>
        <taxon>Basidiomycota</taxon>
        <taxon>Agaricomycotina</taxon>
        <taxon>Agaricomycetes</taxon>
        <taxon>Agaricomycetidae</taxon>
        <taxon>Agaricales</taxon>
        <taxon>Agaricineae</taxon>
        <taxon>Agaricaceae</taxon>
        <taxon>Leucocoprinus</taxon>
    </lineage>
</organism>
<dbReference type="PANTHER" id="PTHR12694">
    <property type="entry name" value="TRANSCRIPTION INITIATION FACTOR IIA SUBUNIT 1"/>
    <property type="match status" value="1"/>
</dbReference>
<evidence type="ECO:0000256" key="1">
    <source>
        <dbReference type="ARBA" id="ARBA00004123"/>
    </source>
</evidence>
<dbReference type="InterPro" id="IPR009088">
    <property type="entry name" value="TFIIA_b-brl"/>
</dbReference>
<dbReference type="Pfam" id="PF03153">
    <property type="entry name" value="TFIIA"/>
    <property type="match status" value="1"/>
</dbReference>
<evidence type="ECO:0000256" key="4">
    <source>
        <dbReference type="ARBA" id="ARBA00023242"/>
    </source>
</evidence>
<dbReference type="Proteomes" id="UP000559027">
    <property type="component" value="Unassembled WGS sequence"/>
</dbReference>
<evidence type="ECO:0000256" key="3">
    <source>
        <dbReference type="ARBA" id="ARBA00023163"/>
    </source>
</evidence>
<name>A0A8H5FWV8_9AGAR</name>
<keyword evidence="7" id="KW-1185">Reference proteome</keyword>
<feature type="compositionally biased region" description="Low complexity" evidence="5">
    <location>
        <begin position="166"/>
        <end position="175"/>
    </location>
</feature>